<dbReference type="Pfam" id="PF22005">
    <property type="entry name" value="WWE_1"/>
    <property type="match status" value="1"/>
</dbReference>
<dbReference type="InterPro" id="IPR043472">
    <property type="entry name" value="Macro_dom-like"/>
</dbReference>
<dbReference type="InterPro" id="IPR012677">
    <property type="entry name" value="Nucleotide-bd_a/b_plait_sf"/>
</dbReference>
<evidence type="ECO:0000259" key="9">
    <source>
        <dbReference type="PROSITE" id="PS50918"/>
    </source>
</evidence>
<dbReference type="Pfam" id="PF23252">
    <property type="entry name" value="KH_PARP14_5"/>
    <property type="match status" value="1"/>
</dbReference>
<dbReference type="InterPro" id="IPR057043">
    <property type="entry name" value="PARP14_KH_2"/>
</dbReference>
<dbReference type="EMBL" id="JBHFQA010000020">
    <property type="protein sequence ID" value="KAL2081153.1"/>
    <property type="molecule type" value="Genomic_DNA"/>
</dbReference>
<dbReference type="CDD" id="cd02907">
    <property type="entry name" value="Macro_Af1521_BAL-like"/>
    <property type="match status" value="1"/>
</dbReference>
<evidence type="ECO:0000256" key="8">
    <source>
        <dbReference type="SAM" id="MobiDB-lite"/>
    </source>
</evidence>
<evidence type="ECO:0000259" key="10">
    <source>
        <dbReference type="PROSITE" id="PS51059"/>
    </source>
</evidence>
<dbReference type="SMART" id="SM00506">
    <property type="entry name" value="A1pp"/>
    <property type="match status" value="3"/>
</dbReference>
<dbReference type="Gene3D" id="3.90.228.10">
    <property type="match status" value="1"/>
</dbReference>
<comment type="caution">
    <text evidence="12">The sequence shown here is derived from an EMBL/GenBank/DDBJ whole genome shotgun (WGS) entry which is preliminary data.</text>
</comment>
<evidence type="ECO:0000313" key="12">
    <source>
        <dbReference type="EMBL" id="KAL2081153.1"/>
    </source>
</evidence>
<dbReference type="Pfam" id="PF23251">
    <property type="entry name" value="KH_PARP14_4"/>
    <property type="match status" value="1"/>
</dbReference>
<evidence type="ECO:0000256" key="7">
    <source>
        <dbReference type="RuleBase" id="RU362114"/>
    </source>
</evidence>
<dbReference type="SUPFAM" id="SSF52949">
    <property type="entry name" value="Macro domain-like"/>
    <property type="match status" value="3"/>
</dbReference>
<dbReference type="InterPro" id="IPR057047">
    <property type="entry name" value="PARP14_KH_5"/>
</dbReference>
<evidence type="ECO:0000259" key="11">
    <source>
        <dbReference type="PROSITE" id="PS51154"/>
    </source>
</evidence>
<comment type="subcellular location">
    <subcellularLocation>
        <location evidence="1">Nucleus</location>
    </subcellularLocation>
</comment>
<dbReference type="InterPro" id="IPR057044">
    <property type="entry name" value="PARP14_KH_1"/>
</dbReference>
<dbReference type="Pfam" id="PF01661">
    <property type="entry name" value="Macro"/>
    <property type="match status" value="3"/>
</dbReference>
<proteinExistence type="inferred from homology"/>
<dbReference type="SUPFAM" id="SSF117839">
    <property type="entry name" value="WWE domain"/>
    <property type="match status" value="1"/>
</dbReference>
<feature type="region of interest" description="Disordered" evidence="8">
    <location>
        <begin position="998"/>
        <end position="1039"/>
    </location>
</feature>
<keyword evidence="13" id="KW-1185">Reference proteome</keyword>
<dbReference type="InterPro" id="IPR002589">
    <property type="entry name" value="Macro_dom"/>
</dbReference>
<dbReference type="SUPFAM" id="SSF56399">
    <property type="entry name" value="ADP-ribosylation"/>
    <property type="match status" value="1"/>
</dbReference>
<dbReference type="Pfam" id="PF23084">
    <property type="entry name" value="KH_PARP14_1"/>
    <property type="match status" value="1"/>
</dbReference>
<dbReference type="EC" id="2.4.2.-" evidence="7"/>
<feature type="domain" description="WWE" evidence="9">
    <location>
        <begin position="1567"/>
        <end position="1644"/>
    </location>
</feature>
<keyword evidence="3 7" id="KW-0808">Transferase</keyword>
<dbReference type="GO" id="GO:0005634">
    <property type="term" value="C:nucleus"/>
    <property type="evidence" value="ECO:0007669"/>
    <property type="project" value="UniProtKB-SubCell"/>
</dbReference>
<dbReference type="Pfam" id="PF00644">
    <property type="entry name" value="PARP"/>
    <property type="match status" value="1"/>
</dbReference>
<dbReference type="InterPro" id="IPR057051">
    <property type="entry name" value="PARP14_RPM_1"/>
</dbReference>
<sequence length="1845" mass="205057">MDDNFSFPVLVEGEWDPALPNLKNKLTIYFQSKKSNGSDCCVQHEICDGQKAVVWFKTEEVRQSVLAKCQHALKLGQNTLTLSLRLPPNTTTEGEREHFDCPEAGVHSHHKRKDDANTLAMLGPKRRRAIGKDETAPEDEFVMLEKKMEEDYQEEEEEKEVKKGPQAPLSVAAVLGNIEGLQQEFLEMLVENILKGRLPLPSFNVEILHEISSAVVTFENTEDAQHFVKMCPSNKTFSTKNFTIRLLEVTVKVRAEDITSDITSDHLQLYFQKDEDVQEDVEMLEEEQAAIITFSDSRAVSRVIRRQHTISDHPFKVFPYYDSLGMALYGKDRPWKLPDAFTEDIDFVLHRCLQDNLQCSALIHKEMTNLFSKVDLHLKPVRISPLPSLLEQKKVTAKVIRSWRDNASARFKDMLSMFKCLHLHVPAVAWAESEAVIREAIQQKAVSLVLDQTQERMIVAGLSESVDSLSDLKVTVEEITKTTERKIGSQNVEVSVAPSIYHLLEHAGLDQKITNEFPELKFKYNKSNQSVAFYGLQHEILSAKALILEEVLALSVNRQLNLEDDIIQFLSGGDQEELNEELFMSQGISAALEIEGGRVKLMAKTEETLRAAEGQLQKLLNHKCIEIEDFNVLRMTEWHQLVDGLQISVNQSKRRVTVDINGSIVVISGFVEEVDRVQKQLQEFVHDNSSITRTVTGRRIIIKFVREQKGDVWKDLTKDDIKIDFKDDCVSLCGPRVRVTECLQAIEELISSIHHDDLRVAKPGAKKSFMDKETLYVSTAVTKWGCLVQLEDEVYGPQASASEEQNKPTFRLQTPDGVDIAVFKADMCFFRTDAIVNAANEGLQHEGGLAGALLVAAGPQLQAVCDQIISHRGQLATGDVVVTAAGGRLQCDHIVHAVGPRFRGDDPQRSVGLLKRAIKGCLREAESLKVHSLAIPAISSGSFGFPLNICCETIVAAIKEHCEDMYGDGLLKKIHLVNKDDKTVQAMEIAVRKIFDRPLQRQPEARDQADTMQNQRQSQRQSQGQGQRSAHTSSSTQSVQTKEGLIITLLKGNIQDTTTDVVVNTVGPGLRLDQGAVTNALLAAAGPGLQNLVDQQSAPPANEGAVIVTEGCNLRSKMVFHTVAPQWDGGQGHAQRVLGRIVAECLEQAERLGLRSLTFPAIGTGNLGFPRAEVASLMLDAILKFSQKRGSNNVQEVVFILHPSDAKTTQAFADEFNQRFLNQSSISSQSKGPFSKITCPSSGLYQTTVGEVVLQIATGDITKENTDVIVNSSNDTFTLTSGVSKAILAAAGPNVVAECQRQGNQPATTMIMTQPGNLNCKKILHLKGQTKPNMIQKSVSDAISMCIQNNMKSVSFPALGTGQGNVAPGLVADAMLDAVVDVVGQMPVSSLQLVRIVIFQAPMLSDFHKSMQRREGTGEPAKKGVVSRVMSSLKSFFTGAQDKDDKPKKSQDVVIECKVLDPAVFHICGESRDSVDKVKQWIDKLITQEQFTDTISDSMLLSLASADVRNIQDLQEKHDVKITLHPKSQGTMGSDDASLTIEGLSRDVLVASREVQTILRKCRETESIKRQAELTSNLVEWQYQVQGQYQPFDAQTNFTLEQAKESRRRHIEVTIQGQLYKVTLPDGPAVDIGGNQIKIRRIDKLGGDSNVPDNWDDMPANTQCQLIPLQNNSQEYADVQNLFRASCRNNILKIERVQNPYLWRNYDIKKQAMEVKNGHQNNERRLFHGTSQPTINHINHNGFNRSYAGKNAAAYGNGTYFAVNAQYSAGNTYSVPDPQGQKYMYLCRVLTGDFTTGRQGMIVPPAKNTTSADLYDTVTDNPNAPSMFVVFNDIQAYPEYLITFR</sequence>
<dbReference type="Pfam" id="PF23253">
    <property type="entry name" value="KH_PARP14_6"/>
    <property type="match status" value="1"/>
</dbReference>
<dbReference type="InterPro" id="IPR054596">
    <property type="entry name" value="PARP14_WWE"/>
</dbReference>
<feature type="domain" description="PARP catalytic" evidence="10">
    <location>
        <begin position="1649"/>
        <end position="1845"/>
    </location>
</feature>
<dbReference type="InterPro" id="IPR057049">
    <property type="entry name" value="PARP14_KH_8"/>
</dbReference>
<dbReference type="Proteomes" id="UP001591681">
    <property type="component" value="Unassembled WGS sequence"/>
</dbReference>
<gene>
    <name evidence="12" type="ORF">ACEWY4_023006</name>
</gene>
<feature type="compositionally biased region" description="Basic and acidic residues" evidence="8">
    <location>
        <begin position="998"/>
        <end position="1009"/>
    </location>
</feature>
<dbReference type="FunFam" id="3.90.228.10:FF:000008">
    <property type="entry name" value="Poly [ADP-ribose] polymerase"/>
    <property type="match status" value="1"/>
</dbReference>
<dbReference type="GO" id="GO:0003950">
    <property type="term" value="F:NAD+ poly-ADP-ribosyltransferase activity"/>
    <property type="evidence" value="ECO:0007669"/>
    <property type="project" value="UniProtKB-UniRule"/>
</dbReference>
<keyword evidence="5" id="KW-0539">Nucleus</keyword>
<dbReference type="Pfam" id="PF23248">
    <property type="entry name" value="KH_PARP14_2"/>
    <property type="match status" value="1"/>
</dbReference>
<evidence type="ECO:0000256" key="6">
    <source>
        <dbReference type="ARBA" id="ARBA00024347"/>
    </source>
</evidence>
<feature type="domain" description="Macro" evidence="11">
    <location>
        <begin position="807"/>
        <end position="995"/>
    </location>
</feature>
<dbReference type="Pfam" id="PF23254">
    <property type="entry name" value="KH_PARP14_8"/>
    <property type="match status" value="1"/>
</dbReference>
<reference evidence="12 13" key="1">
    <citation type="submission" date="2024-09" db="EMBL/GenBank/DDBJ databases">
        <title>A chromosome-level genome assembly of Gray's grenadier anchovy, Coilia grayii.</title>
        <authorList>
            <person name="Fu Z."/>
        </authorList>
    </citation>
    <scope>NUCLEOTIDE SEQUENCE [LARGE SCALE GENOMIC DNA]</scope>
    <source>
        <strain evidence="12">G4</strain>
        <tissue evidence="12">Muscle</tissue>
    </source>
</reference>
<dbReference type="PANTHER" id="PTHR14453:SF89">
    <property type="entry name" value="PROTEIN MONO-ADP-RIBOSYLTRANSFERASE PARP14"/>
    <property type="match status" value="1"/>
</dbReference>
<dbReference type="InterPro" id="IPR057046">
    <property type="entry name" value="PARP14_KH_4"/>
</dbReference>
<dbReference type="InterPro" id="IPR012317">
    <property type="entry name" value="Poly(ADP-ribose)pol_cat_dom"/>
</dbReference>
<dbReference type="PROSITE" id="PS50918">
    <property type="entry name" value="WWE"/>
    <property type="match status" value="1"/>
</dbReference>
<evidence type="ECO:0000256" key="2">
    <source>
        <dbReference type="ARBA" id="ARBA00022676"/>
    </source>
</evidence>
<dbReference type="InterPro" id="IPR057048">
    <property type="entry name" value="PARP14_KH_6"/>
</dbReference>
<organism evidence="12 13">
    <name type="scientific">Coilia grayii</name>
    <name type="common">Gray's grenadier anchovy</name>
    <dbReference type="NCBI Taxonomy" id="363190"/>
    <lineage>
        <taxon>Eukaryota</taxon>
        <taxon>Metazoa</taxon>
        <taxon>Chordata</taxon>
        <taxon>Craniata</taxon>
        <taxon>Vertebrata</taxon>
        <taxon>Euteleostomi</taxon>
        <taxon>Actinopterygii</taxon>
        <taxon>Neopterygii</taxon>
        <taxon>Teleostei</taxon>
        <taxon>Clupei</taxon>
        <taxon>Clupeiformes</taxon>
        <taxon>Clupeoidei</taxon>
        <taxon>Engraulidae</taxon>
        <taxon>Coilinae</taxon>
        <taxon>Coilia</taxon>
    </lineage>
</organism>
<dbReference type="Pfam" id="PF23085">
    <property type="entry name" value="RRM_PARP14_3"/>
    <property type="match status" value="1"/>
</dbReference>
<dbReference type="CDD" id="cd02903">
    <property type="entry name" value="Macro_BAL-like"/>
    <property type="match status" value="1"/>
</dbReference>
<accession>A0ABD1J5A4</accession>
<dbReference type="Pfam" id="PF23245">
    <property type="entry name" value="RRM_PARP14_2"/>
    <property type="match status" value="1"/>
</dbReference>
<dbReference type="Gene3D" id="3.40.220.10">
    <property type="entry name" value="Leucine Aminopeptidase, subunit E, domain 1"/>
    <property type="match status" value="3"/>
</dbReference>
<dbReference type="Gene3D" id="3.30.70.330">
    <property type="match status" value="2"/>
</dbReference>
<evidence type="ECO:0000256" key="5">
    <source>
        <dbReference type="ARBA" id="ARBA00023242"/>
    </source>
</evidence>
<evidence type="ECO:0000256" key="1">
    <source>
        <dbReference type="ARBA" id="ARBA00004123"/>
    </source>
</evidence>
<dbReference type="InterPro" id="IPR052056">
    <property type="entry name" value="Mono-ARTD/PARP"/>
</dbReference>
<dbReference type="PANTHER" id="PTHR14453">
    <property type="entry name" value="PARP/ZINC FINGER CCCH TYPE DOMAIN CONTAINING PROTEIN"/>
    <property type="match status" value="1"/>
</dbReference>
<dbReference type="Pfam" id="PF23222">
    <property type="entry name" value="RRM_PARP14_1"/>
    <property type="match status" value="1"/>
</dbReference>
<evidence type="ECO:0000256" key="3">
    <source>
        <dbReference type="ARBA" id="ARBA00022679"/>
    </source>
</evidence>
<feature type="compositionally biased region" description="Polar residues" evidence="8">
    <location>
        <begin position="1030"/>
        <end position="1039"/>
    </location>
</feature>
<feature type="compositionally biased region" description="Low complexity" evidence="8">
    <location>
        <begin position="1015"/>
        <end position="1029"/>
    </location>
</feature>
<feature type="domain" description="Macro" evidence="11">
    <location>
        <begin position="1241"/>
        <end position="1415"/>
    </location>
</feature>
<keyword evidence="2 7" id="KW-0328">Glycosyltransferase</keyword>
<dbReference type="CDD" id="cd01439">
    <property type="entry name" value="TCCD_inducible_PARP_like"/>
    <property type="match status" value="1"/>
</dbReference>
<dbReference type="Gene3D" id="3.30.720.50">
    <property type="match status" value="1"/>
</dbReference>
<name>A0ABD1J5A4_9TELE</name>
<comment type="similarity">
    <text evidence="6">Belongs to the ARTD/PARP family.</text>
</comment>
<evidence type="ECO:0000256" key="4">
    <source>
        <dbReference type="ARBA" id="ARBA00023027"/>
    </source>
</evidence>
<keyword evidence="4 7" id="KW-0520">NAD</keyword>
<feature type="domain" description="Macro" evidence="11">
    <location>
        <begin position="1034"/>
        <end position="1220"/>
    </location>
</feature>
<dbReference type="InterPro" id="IPR057045">
    <property type="entry name" value="PARP14_KH_3"/>
</dbReference>
<protein>
    <recommendedName>
        <fullName evidence="7">Poly [ADP-ribose] polymerase</fullName>
        <shortName evidence="7">PARP</shortName>
        <ecNumber evidence="7">2.4.2.-</ecNumber>
    </recommendedName>
</protein>
<dbReference type="PROSITE" id="PS51059">
    <property type="entry name" value="PARP_CATALYTIC"/>
    <property type="match status" value="1"/>
</dbReference>
<evidence type="ECO:0000313" key="13">
    <source>
        <dbReference type="Proteomes" id="UP001591681"/>
    </source>
</evidence>
<dbReference type="InterPro" id="IPR037197">
    <property type="entry name" value="WWE_dom_sf"/>
</dbReference>
<dbReference type="InterPro" id="IPR057050">
    <property type="entry name" value="RRM_PARP14_2"/>
</dbReference>
<dbReference type="InterPro" id="IPR004170">
    <property type="entry name" value="WWE_dom"/>
</dbReference>
<dbReference type="PROSITE" id="PS51154">
    <property type="entry name" value="MACRO"/>
    <property type="match status" value="3"/>
</dbReference>
<dbReference type="Pfam" id="PF23249">
    <property type="entry name" value="KH_PARP14_3"/>
    <property type="match status" value="1"/>
</dbReference>